<accession>A0ABW8AIL8</accession>
<keyword evidence="3" id="KW-1185">Reference proteome</keyword>
<keyword evidence="1" id="KW-0472">Membrane</keyword>
<proteinExistence type="predicted"/>
<keyword evidence="1" id="KW-0812">Transmembrane</keyword>
<dbReference type="RefSeq" id="WP_398275463.1">
    <property type="nucleotide sequence ID" value="NZ_JBITLV010000001.1"/>
</dbReference>
<comment type="caution">
    <text evidence="2">The sequence shown here is derived from an EMBL/GenBank/DDBJ whole genome shotgun (WGS) entry which is preliminary data.</text>
</comment>
<dbReference type="Proteomes" id="UP001612915">
    <property type="component" value="Unassembled WGS sequence"/>
</dbReference>
<evidence type="ECO:0000313" key="3">
    <source>
        <dbReference type="Proteomes" id="UP001612915"/>
    </source>
</evidence>
<feature type="transmembrane region" description="Helical" evidence="1">
    <location>
        <begin position="64"/>
        <end position="84"/>
    </location>
</feature>
<keyword evidence="1" id="KW-1133">Transmembrane helix</keyword>
<organism evidence="2 3">
    <name type="scientific">Spongisporangium articulatum</name>
    <dbReference type="NCBI Taxonomy" id="3362603"/>
    <lineage>
        <taxon>Bacteria</taxon>
        <taxon>Bacillati</taxon>
        <taxon>Actinomycetota</taxon>
        <taxon>Actinomycetes</taxon>
        <taxon>Kineosporiales</taxon>
        <taxon>Kineosporiaceae</taxon>
        <taxon>Spongisporangium</taxon>
    </lineage>
</organism>
<gene>
    <name evidence="2" type="ORF">ACIB24_03970</name>
</gene>
<evidence type="ECO:0008006" key="4">
    <source>
        <dbReference type="Google" id="ProtNLM"/>
    </source>
</evidence>
<feature type="transmembrane region" description="Helical" evidence="1">
    <location>
        <begin position="33"/>
        <end position="52"/>
    </location>
</feature>
<name>A0ABW8AIL8_9ACTN</name>
<reference evidence="2 3" key="1">
    <citation type="submission" date="2024-10" db="EMBL/GenBank/DDBJ databases">
        <title>The Natural Products Discovery Center: Release of the First 8490 Sequenced Strains for Exploring Actinobacteria Biosynthetic Diversity.</title>
        <authorList>
            <person name="Kalkreuter E."/>
            <person name="Kautsar S.A."/>
            <person name="Yang D."/>
            <person name="Bader C.D."/>
            <person name="Teijaro C.N."/>
            <person name="Fluegel L."/>
            <person name="Davis C.M."/>
            <person name="Simpson J.R."/>
            <person name="Lauterbach L."/>
            <person name="Steele A.D."/>
            <person name="Gui C."/>
            <person name="Meng S."/>
            <person name="Li G."/>
            <person name="Viehrig K."/>
            <person name="Ye F."/>
            <person name="Su P."/>
            <person name="Kiefer A.F."/>
            <person name="Nichols A."/>
            <person name="Cepeda A.J."/>
            <person name="Yan W."/>
            <person name="Fan B."/>
            <person name="Jiang Y."/>
            <person name="Adhikari A."/>
            <person name="Zheng C.-J."/>
            <person name="Schuster L."/>
            <person name="Cowan T.M."/>
            <person name="Smanski M.J."/>
            <person name="Chevrette M.G."/>
            <person name="De Carvalho L.P.S."/>
            <person name="Shen B."/>
        </authorList>
    </citation>
    <scope>NUCLEOTIDE SEQUENCE [LARGE SCALE GENOMIC DNA]</scope>
    <source>
        <strain evidence="2 3">NPDC049639</strain>
    </source>
</reference>
<evidence type="ECO:0000256" key="1">
    <source>
        <dbReference type="SAM" id="Phobius"/>
    </source>
</evidence>
<dbReference type="EMBL" id="JBITLV010000001">
    <property type="protein sequence ID" value="MFI7586213.1"/>
    <property type="molecule type" value="Genomic_DNA"/>
</dbReference>
<sequence>MSGMTATAMAVLSAAKNDDSPNFNANGLVEWGVKNIIPVVLLIIGIGIIASARKGRISDNANTITNVVLGMSVIAGAGVLFVFAGQLTDLAFGS</sequence>
<evidence type="ECO:0000313" key="2">
    <source>
        <dbReference type="EMBL" id="MFI7586213.1"/>
    </source>
</evidence>
<protein>
    <recommendedName>
        <fullName evidence="4">TrbC/VIRB2 family protein</fullName>
    </recommendedName>
</protein>